<protein>
    <submittedName>
        <fullName evidence="2">Uncharacterized protein</fullName>
    </submittedName>
</protein>
<evidence type="ECO:0000313" key="2">
    <source>
        <dbReference type="EMBL" id="KMS60004.1"/>
    </source>
</evidence>
<gene>
    <name evidence="2" type="ORF">V474_07925</name>
</gene>
<evidence type="ECO:0000313" key="3">
    <source>
        <dbReference type="Proteomes" id="UP000052268"/>
    </source>
</evidence>
<keyword evidence="3" id="KW-1185">Reference proteome</keyword>
<feature type="region of interest" description="Disordered" evidence="1">
    <location>
        <begin position="44"/>
        <end position="63"/>
    </location>
</feature>
<dbReference type="AlphaFoldDB" id="A0A0J7Y7W3"/>
<name>A0A0J7Y7W3_9SPHN</name>
<dbReference type="EMBL" id="JACU01000002">
    <property type="protein sequence ID" value="KMS60004.1"/>
    <property type="molecule type" value="Genomic_DNA"/>
</dbReference>
<proteinExistence type="predicted"/>
<reference evidence="2 3" key="1">
    <citation type="journal article" date="2015" name="G3 (Bethesda)">
        <title>Insights into Ongoing Evolution of the Hexachlorocyclohexane Catabolic Pathway from Comparative Genomics of Ten Sphingomonadaceae Strains.</title>
        <authorList>
            <person name="Pearce S.L."/>
            <person name="Oakeshott J.G."/>
            <person name="Pandey G."/>
        </authorList>
    </citation>
    <scope>NUCLEOTIDE SEQUENCE [LARGE SCALE GENOMIC DNA]</scope>
    <source>
        <strain evidence="2 3">LL02</strain>
    </source>
</reference>
<organism evidence="2 3">
    <name type="scientific">Novosphingobium barchaimii LL02</name>
    <dbReference type="NCBI Taxonomy" id="1114963"/>
    <lineage>
        <taxon>Bacteria</taxon>
        <taxon>Pseudomonadati</taxon>
        <taxon>Pseudomonadota</taxon>
        <taxon>Alphaproteobacteria</taxon>
        <taxon>Sphingomonadales</taxon>
        <taxon>Sphingomonadaceae</taxon>
        <taxon>Novosphingobium</taxon>
    </lineage>
</organism>
<accession>A0A0J7Y7W3</accession>
<dbReference type="RefSeq" id="WP_059149943.1">
    <property type="nucleotide sequence ID" value="NZ_KQ130452.1"/>
</dbReference>
<comment type="caution">
    <text evidence="2">The sequence shown here is derived from an EMBL/GenBank/DDBJ whole genome shotgun (WGS) entry which is preliminary data.</text>
</comment>
<dbReference type="Proteomes" id="UP000052268">
    <property type="component" value="Unassembled WGS sequence"/>
</dbReference>
<dbReference type="OrthoDB" id="7500285at2"/>
<sequence length="63" mass="7177">MGEIQDRYNAYIAPMKNRKPGSVMKAKFALGNLLTPWLNKIESEKREREKAAREAEEAARKAA</sequence>
<evidence type="ECO:0000256" key="1">
    <source>
        <dbReference type="SAM" id="MobiDB-lite"/>
    </source>
</evidence>
<dbReference type="PATRIC" id="fig|1114963.3.peg.485"/>